<comment type="caution">
    <text evidence="3">The sequence shown here is derived from an EMBL/GenBank/DDBJ whole genome shotgun (WGS) entry which is preliminary data.</text>
</comment>
<reference evidence="4" key="1">
    <citation type="submission" date="2019-09" db="EMBL/GenBank/DDBJ databases">
        <title>Mumia zhuanghuii sp. nov. isolated from the intestinal contents of plateau pika (Ochotona curzoniae) in the Qinghai-Tibet plateau of China.</title>
        <authorList>
            <person name="Tian Z."/>
        </authorList>
    </citation>
    <scope>NUCLEOTIDE SEQUENCE [LARGE SCALE GENOMIC DNA]</scope>
    <source>
        <strain evidence="4">JCM 30598</strain>
    </source>
</reference>
<evidence type="ECO:0000313" key="3">
    <source>
        <dbReference type="EMBL" id="KAA9107708.1"/>
    </source>
</evidence>
<evidence type="ECO:0000259" key="2">
    <source>
        <dbReference type="Pfam" id="PF25355"/>
    </source>
</evidence>
<protein>
    <recommendedName>
        <fullName evidence="2">DUF7882 domain-containing protein</fullName>
    </recommendedName>
</protein>
<dbReference type="EMBL" id="VYSA01000002">
    <property type="protein sequence ID" value="KAA9107708.1"/>
    <property type="molecule type" value="Genomic_DNA"/>
</dbReference>
<evidence type="ECO:0000313" key="4">
    <source>
        <dbReference type="Proteomes" id="UP000325827"/>
    </source>
</evidence>
<dbReference type="AlphaFoldDB" id="A0A5J5J3C1"/>
<sequence length="112" mass="11808">MGTIYYGDDTDAIDLPDRLLTHLQAVVITKFRRGESFTLTWAHSPSEDGDRTTVWLQPSMALRFEFDGAVAEPLDPAFLRDLVKAANSPSGVSVGAGAGEASPPSAAGSPSS</sequence>
<name>A0A5J5J3C1_9MICO</name>
<gene>
    <name evidence="3" type="ORF">F6B43_09675</name>
</gene>
<organism evidence="3 4">
    <name type="scientific">Microbacterium rhizomatis</name>
    <dbReference type="NCBI Taxonomy" id="1631477"/>
    <lineage>
        <taxon>Bacteria</taxon>
        <taxon>Bacillati</taxon>
        <taxon>Actinomycetota</taxon>
        <taxon>Actinomycetes</taxon>
        <taxon>Micrococcales</taxon>
        <taxon>Microbacteriaceae</taxon>
        <taxon>Microbacterium</taxon>
    </lineage>
</organism>
<accession>A0A5J5J3C1</accession>
<dbReference type="Proteomes" id="UP000325827">
    <property type="component" value="Unassembled WGS sequence"/>
</dbReference>
<keyword evidence="4" id="KW-1185">Reference proteome</keyword>
<dbReference type="InterPro" id="IPR057204">
    <property type="entry name" value="DUF7882"/>
</dbReference>
<feature type="domain" description="DUF7882" evidence="2">
    <location>
        <begin position="1"/>
        <end position="94"/>
    </location>
</feature>
<dbReference type="Pfam" id="PF25355">
    <property type="entry name" value="DUF7882"/>
    <property type="match status" value="1"/>
</dbReference>
<feature type="region of interest" description="Disordered" evidence="1">
    <location>
        <begin position="90"/>
        <end position="112"/>
    </location>
</feature>
<dbReference type="OrthoDB" id="5123855at2"/>
<proteinExistence type="predicted"/>
<dbReference type="RefSeq" id="WP_150448743.1">
    <property type="nucleotide sequence ID" value="NZ_VYSA01000002.1"/>
</dbReference>
<evidence type="ECO:0000256" key="1">
    <source>
        <dbReference type="SAM" id="MobiDB-lite"/>
    </source>
</evidence>